<dbReference type="RefSeq" id="WP_331789043.1">
    <property type="nucleotide sequence ID" value="NZ_JAVFKM010000021.1"/>
</dbReference>
<evidence type="ECO:0000313" key="14">
    <source>
        <dbReference type="Proteomes" id="UP001348265"/>
    </source>
</evidence>
<evidence type="ECO:0000256" key="5">
    <source>
        <dbReference type="ARBA" id="ARBA00022490"/>
    </source>
</evidence>
<accession>A0ABU7X404</accession>
<organism evidence="13 14">
    <name type="scientific">Streptomyces chrestomyceticus</name>
    <dbReference type="NCBI Taxonomy" id="68185"/>
    <lineage>
        <taxon>Bacteria</taxon>
        <taxon>Bacillati</taxon>
        <taxon>Actinomycetota</taxon>
        <taxon>Actinomycetes</taxon>
        <taxon>Kitasatosporales</taxon>
        <taxon>Streptomycetaceae</taxon>
        <taxon>Streptomyces</taxon>
    </lineage>
</organism>
<gene>
    <name evidence="13" type="ORF">RB636_31390</name>
</gene>
<comment type="caution">
    <text evidence="13">The sequence shown here is derived from an EMBL/GenBank/DDBJ whole genome shotgun (WGS) entry which is preliminary data.</text>
</comment>
<dbReference type="InterPro" id="IPR000682">
    <property type="entry name" value="PCMT"/>
</dbReference>
<evidence type="ECO:0000256" key="6">
    <source>
        <dbReference type="ARBA" id="ARBA00022603"/>
    </source>
</evidence>
<keyword evidence="7" id="KW-0808">Transferase</keyword>
<evidence type="ECO:0000256" key="4">
    <source>
        <dbReference type="ARBA" id="ARBA00013346"/>
    </source>
</evidence>
<evidence type="ECO:0000256" key="7">
    <source>
        <dbReference type="ARBA" id="ARBA00022679"/>
    </source>
</evidence>
<evidence type="ECO:0000256" key="11">
    <source>
        <dbReference type="ARBA" id="ARBA00031350"/>
    </source>
</evidence>
<evidence type="ECO:0000313" key="13">
    <source>
        <dbReference type="EMBL" id="MEF3117680.1"/>
    </source>
</evidence>
<comment type="similarity">
    <text evidence="2">Belongs to the methyltransferase superfamily. L-isoaspartyl/D-aspartyl protein methyltransferase family.</text>
</comment>
<dbReference type="Pfam" id="PF01135">
    <property type="entry name" value="PCMT"/>
    <property type="match status" value="1"/>
</dbReference>
<dbReference type="EC" id="2.1.1.77" evidence="3"/>
<name>A0ABU7X404_9ACTN</name>
<feature type="region of interest" description="Disordered" evidence="12">
    <location>
        <begin position="1"/>
        <end position="21"/>
    </location>
</feature>
<dbReference type="PANTHER" id="PTHR11579:SF0">
    <property type="entry name" value="PROTEIN-L-ISOASPARTATE(D-ASPARTATE) O-METHYLTRANSFERASE"/>
    <property type="match status" value="1"/>
</dbReference>
<keyword evidence="14" id="KW-1185">Reference proteome</keyword>
<feature type="compositionally biased region" description="Pro residues" evidence="12">
    <location>
        <begin position="10"/>
        <end position="20"/>
    </location>
</feature>
<proteinExistence type="inferred from homology"/>
<dbReference type="CDD" id="cd02440">
    <property type="entry name" value="AdoMet_MTases"/>
    <property type="match status" value="1"/>
</dbReference>
<comment type="subcellular location">
    <subcellularLocation>
        <location evidence="1">Cytoplasm</location>
    </subcellularLocation>
</comment>
<dbReference type="SUPFAM" id="SSF53335">
    <property type="entry name" value="S-adenosyl-L-methionine-dependent methyltransferases"/>
    <property type="match status" value="1"/>
</dbReference>
<dbReference type="PANTHER" id="PTHR11579">
    <property type="entry name" value="PROTEIN-L-ISOASPARTATE O-METHYLTRANSFERASE"/>
    <property type="match status" value="1"/>
</dbReference>
<evidence type="ECO:0000256" key="12">
    <source>
        <dbReference type="SAM" id="MobiDB-lite"/>
    </source>
</evidence>
<dbReference type="GO" id="GO:0008168">
    <property type="term" value="F:methyltransferase activity"/>
    <property type="evidence" value="ECO:0007669"/>
    <property type="project" value="UniProtKB-KW"/>
</dbReference>
<evidence type="ECO:0000256" key="8">
    <source>
        <dbReference type="ARBA" id="ARBA00022691"/>
    </source>
</evidence>
<evidence type="ECO:0000256" key="1">
    <source>
        <dbReference type="ARBA" id="ARBA00004496"/>
    </source>
</evidence>
<reference evidence="13 14" key="1">
    <citation type="submission" date="2023-08" db="EMBL/GenBank/DDBJ databases">
        <authorList>
            <person name="Sharma P."/>
            <person name="Verma V."/>
            <person name="Mohan M.K."/>
            <person name="Dubey A.K."/>
        </authorList>
    </citation>
    <scope>NUCLEOTIDE SEQUENCE [LARGE SCALE GENOMIC DNA]</scope>
    <source>
        <strain evidence="13 14">ADP4</strain>
    </source>
</reference>
<evidence type="ECO:0000256" key="9">
    <source>
        <dbReference type="ARBA" id="ARBA00030757"/>
    </source>
</evidence>
<dbReference type="InterPro" id="IPR029063">
    <property type="entry name" value="SAM-dependent_MTases_sf"/>
</dbReference>
<dbReference type="Gene3D" id="3.40.50.150">
    <property type="entry name" value="Vaccinia Virus protein VP39"/>
    <property type="match status" value="1"/>
</dbReference>
<sequence>MTPTATSPSPISPNPTPPPTTTLLTHITATLGHPVPPVWAEAVHAVPRDRFLPSRVWLRDGDGGYVPCDRATNPVRWAEAAYRDVPVVTQMAEDDDGFQEPTSSASAPSTVLRMLADAALADGHRVLEIGTGTGFHAALLSHRLGAGRVVSVEVDPLAETARAGLKALGHTPTVITGDGAHGYAAGAPYDRIICTCSVRSVPAAWLAQTPPGARLVVPWSTSWITYGTLVLTRRPDGTADGQFAGYGSYMVMRGQRAAADLDRDLLREGQRPRRSSTALSPWAVAGESLDAQFAIGLRVPDVWHSWDSGTDEAHTRLWLADDAATSWASVDYDGRQTAAYLVRQHGPRRLWDEIEAAHRRWARAGEPEIARHGLTVTPEGQRVLLRPQRPSAPPTVSEGR</sequence>
<dbReference type="GO" id="GO:0032259">
    <property type="term" value="P:methylation"/>
    <property type="evidence" value="ECO:0007669"/>
    <property type="project" value="UniProtKB-KW"/>
</dbReference>
<keyword evidence="6 13" id="KW-0489">Methyltransferase</keyword>
<evidence type="ECO:0000256" key="10">
    <source>
        <dbReference type="ARBA" id="ARBA00031323"/>
    </source>
</evidence>
<evidence type="ECO:0000256" key="2">
    <source>
        <dbReference type="ARBA" id="ARBA00005369"/>
    </source>
</evidence>
<protein>
    <recommendedName>
        <fullName evidence="4">Protein-L-isoaspartate O-methyltransferase</fullName>
        <ecNumber evidence="3">2.1.1.77</ecNumber>
    </recommendedName>
    <alternativeName>
        <fullName evidence="11">L-isoaspartyl protein carboxyl methyltransferase</fullName>
    </alternativeName>
    <alternativeName>
        <fullName evidence="9">Protein L-isoaspartyl methyltransferase</fullName>
    </alternativeName>
    <alternativeName>
        <fullName evidence="10">Protein-beta-aspartate methyltransferase</fullName>
    </alternativeName>
</protein>
<evidence type="ECO:0000256" key="3">
    <source>
        <dbReference type="ARBA" id="ARBA00011890"/>
    </source>
</evidence>
<keyword evidence="8" id="KW-0949">S-adenosyl-L-methionine</keyword>
<dbReference type="Proteomes" id="UP001348265">
    <property type="component" value="Unassembled WGS sequence"/>
</dbReference>
<keyword evidence="5" id="KW-0963">Cytoplasm</keyword>
<dbReference type="PROSITE" id="PS01279">
    <property type="entry name" value="PCMT"/>
    <property type="match status" value="1"/>
</dbReference>
<dbReference type="EMBL" id="JAVFKM010000021">
    <property type="protein sequence ID" value="MEF3117680.1"/>
    <property type="molecule type" value="Genomic_DNA"/>
</dbReference>